<keyword evidence="1" id="KW-0472">Membrane</keyword>
<evidence type="ECO:0000313" key="4">
    <source>
        <dbReference type="Proteomes" id="UP000676565"/>
    </source>
</evidence>
<protein>
    <submittedName>
        <fullName evidence="3">CPBP family intramembrane metalloprotease</fullName>
    </submittedName>
</protein>
<feature type="transmembrane region" description="Helical" evidence="1">
    <location>
        <begin position="146"/>
        <end position="167"/>
    </location>
</feature>
<proteinExistence type="predicted"/>
<feature type="transmembrane region" description="Helical" evidence="1">
    <location>
        <begin position="324"/>
        <end position="343"/>
    </location>
</feature>
<feature type="domain" description="CAAX prenyl protease 2/Lysostaphin resistance protein A-like" evidence="2">
    <location>
        <begin position="194"/>
        <end position="337"/>
    </location>
</feature>
<keyword evidence="3" id="KW-0378">Hydrolase</keyword>
<keyword evidence="3" id="KW-0482">Metalloprotease</keyword>
<feature type="transmembrane region" description="Helical" evidence="1">
    <location>
        <begin position="257"/>
        <end position="274"/>
    </location>
</feature>
<dbReference type="EMBL" id="JAGKQQ010000001">
    <property type="protein sequence ID" value="MBP3954593.1"/>
    <property type="molecule type" value="Genomic_DNA"/>
</dbReference>
<evidence type="ECO:0000256" key="1">
    <source>
        <dbReference type="SAM" id="Phobius"/>
    </source>
</evidence>
<feature type="transmembrane region" description="Helical" evidence="1">
    <location>
        <begin position="108"/>
        <end position="126"/>
    </location>
</feature>
<comment type="caution">
    <text evidence="3">The sequence shown here is derived from an EMBL/GenBank/DDBJ whole genome shotgun (WGS) entry which is preliminary data.</text>
</comment>
<feature type="transmembrane region" description="Helical" evidence="1">
    <location>
        <begin position="286"/>
        <end position="304"/>
    </location>
</feature>
<organism evidence="3 4">
    <name type="scientific">Gemmata palustris</name>
    <dbReference type="NCBI Taxonomy" id="2822762"/>
    <lineage>
        <taxon>Bacteria</taxon>
        <taxon>Pseudomonadati</taxon>
        <taxon>Planctomycetota</taxon>
        <taxon>Planctomycetia</taxon>
        <taxon>Gemmatales</taxon>
        <taxon>Gemmataceae</taxon>
        <taxon>Gemmata</taxon>
    </lineage>
</organism>
<keyword evidence="1" id="KW-0812">Transmembrane</keyword>
<name>A0ABS5BLN0_9BACT</name>
<feature type="transmembrane region" description="Helical" evidence="1">
    <location>
        <begin position="227"/>
        <end position="251"/>
    </location>
</feature>
<feature type="transmembrane region" description="Helical" evidence="1">
    <location>
        <begin position="54"/>
        <end position="73"/>
    </location>
</feature>
<keyword evidence="4" id="KW-1185">Reference proteome</keyword>
<reference evidence="3 4" key="1">
    <citation type="submission" date="2021-04" db="EMBL/GenBank/DDBJ databases">
        <authorList>
            <person name="Ivanova A."/>
        </authorList>
    </citation>
    <scope>NUCLEOTIDE SEQUENCE [LARGE SCALE GENOMIC DNA]</scope>
    <source>
        <strain evidence="3 4">G18</strain>
    </source>
</reference>
<evidence type="ECO:0000313" key="3">
    <source>
        <dbReference type="EMBL" id="MBP3954593.1"/>
    </source>
</evidence>
<dbReference type="GO" id="GO:0008237">
    <property type="term" value="F:metallopeptidase activity"/>
    <property type="evidence" value="ECO:0007669"/>
    <property type="project" value="UniProtKB-KW"/>
</dbReference>
<dbReference type="Proteomes" id="UP000676565">
    <property type="component" value="Unassembled WGS sequence"/>
</dbReference>
<accession>A0ABS5BLN0</accession>
<keyword evidence="1" id="KW-1133">Transmembrane helix</keyword>
<evidence type="ECO:0000259" key="2">
    <source>
        <dbReference type="Pfam" id="PF02517"/>
    </source>
</evidence>
<sequence length="349" mass="37392">MTIDPEVARMATAGALVAAVALPAGLVARALRPGGEPLLPRWKPFPVPWSGFEVTVAVLVVLFVVPPVLFQVLNESGFYQLVYGAEFPPLGAKDIDPEFKAEAATLRMLWAGVLALPLQLGVLVLTRHSLYPTWRPRANGSVAGKVALAVLAWSTLTPVVLLLHAVVNTVSQNLGLPPEEHSLAKLGGRPLRDQVLLVLQACVGAPLCEEIIVRGVMLWWCVGRMKFPGAGVSQVTSLRPWIIMFVAAALAAQSGKWQPVVWACVLAAGLGLLWQFTRTGARRARAVYATAAFFALMHSTWPNPIPLFVLGLGLGWLAVRTNGLLVPVLVHAMFNAVSVIFVLRGALPA</sequence>
<keyword evidence="3" id="KW-0645">Protease</keyword>
<dbReference type="RefSeq" id="WP_210652715.1">
    <property type="nucleotide sequence ID" value="NZ_JAGKQQ010000001.1"/>
</dbReference>
<dbReference type="InterPro" id="IPR003675">
    <property type="entry name" value="Rce1/LyrA-like_dom"/>
</dbReference>
<dbReference type="Pfam" id="PF02517">
    <property type="entry name" value="Rce1-like"/>
    <property type="match status" value="1"/>
</dbReference>
<gene>
    <name evidence="3" type="ORF">J8F10_04755</name>
</gene>